<organism evidence="2 3">
    <name type="scientific">Liparis tanakae</name>
    <name type="common">Tanaka's snailfish</name>
    <dbReference type="NCBI Taxonomy" id="230148"/>
    <lineage>
        <taxon>Eukaryota</taxon>
        <taxon>Metazoa</taxon>
        <taxon>Chordata</taxon>
        <taxon>Craniata</taxon>
        <taxon>Vertebrata</taxon>
        <taxon>Euteleostomi</taxon>
        <taxon>Actinopterygii</taxon>
        <taxon>Neopterygii</taxon>
        <taxon>Teleostei</taxon>
        <taxon>Neoteleostei</taxon>
        <taxon>Acanthomorphata</taxon>
        <taxon>Eupercaria</taxon>
        <taxon>Perciformes</taxon>
        <taxon>Cottioidei</taxon>
        <taxon>Cottales</taxon>
        <taxon>Liparidae</taxon>
        <taxon>Liparis</taxon>
    </lineage>
</organism>
<accession>A0A4Z2F3C2</accession>
<dbReference type="AlphaFoldDB" id="A0A4Z2F3C2"/>
<comment type="caution">
    <text evidence="2">The sequence shown here is derived from an EMBL/GenBank/DDBJ whole genome shotgun (WGS) entry which is preliminary data.</text>
</comment>
<sequence>MLLHGLEDSDGYWRKRHADFYMLKCKVLPAPLAMRHRVDPLGVKKVPKGGKINKLGNPAAEKNRSPLSGSDNTARQKAVRPAADATQKGALQGSRTTALQGGHTERREQPSMPEPRRLPVAEACRWGGGGLQVGLRAKRAVRGL</sequence>
<evidence type="ECO:0000313" key="3">
    <source>
        <dbReference type="Proteomes" id="UP000314294"/>
    </source>
</evidence>
<dbReference type="Proteomes" id="UP000314294">
    <property type="component" value="Unassembled WGS sequence"/>
</dbReference>
<keyword evidence="3" id="KW-1185">Reference proteome</keyword>
<reference evidence="2 3" key="1">
    <citation type="submission" date="2019-03" db="EMBL/GenBank/DDBJ databases">
        <title>First draft genome of Liparis tanakae, snailfish: a comprehensive survey of snailfish specific genes.</title>
        <authorList>
            <person name="Kim W."/>
            <person name="Song I."/>
            <person name="Jeong J.-H."/>
            <person name="Kim D."/>
            <person name="Kim S."/>
            <person name="Ryu S."/>
            <person name="Song J.Y."/>
            <person name="Lee S.K."/>
        </authorList>
    </citation>
    <scope>NUCLEOTIDE SEQUENCE [LARGE SCALE GENOMIC DNA]</scope>
    <source>
        <tissue evidence="2">Muscle</tissue>
    </source>
</reference>
<feature type="compositionally biased region" description="Polar residues" evidence="1">
    <location>
        <begin position="65"/>
        <end position="75"/>
    </location>
</feature>
<feature type="compositionally biased region" description="Basic and acidic residues" evidence="1">
    <location>
        <begin position="103"/>
        <end position="117"/>
    </location>
</feature>
<gene>
    <name evidence="2" type="ORF">EYF80_054205</name>
</gene>
<protein>
    <submittedName>
        <fullName evidence="2">Uncharacterized protein</fullName>
    </submittedName>
</protein>
<name>A0A4Z2F3C2_9TELE</name>
<evidence type="ECO:0000256" key="1">
    <source>
        <dbReference type="SAM" id="MobiDB-lite"/>
    </source>
</evidence>
<dbReference type="EMBL" id="SRLO01001736">
    <property type="protein sequence ID" value="TNN35635.1"/>
    <property type="molecule type" value="Genomic_DNA"/>
</dbReference>
<proteinExistence type="predicted"/>
<evidence type="ECO:0000313" key="2">
    <source>
        <dbReference type="EMBL" id="TNN35635.1"/>
    </source>
</evidence>
<feature type="region of interest" description="Disordered" evidence="1">
    <location>
        <begin position="43"/>
        <end position="117"/>
    </location>
</feature>